<reference evidence="4" key="1">
    <citation type="journal article" date="2019" name="Int. J. Syst. Evol. Microbiol.">
        <title>The Global Catalogue of Microorganisms (GCM) 10K type strain sequencing project: providing services to taxonomists for standard genome sequencing and annotation.</title>
        <authorList>
            <consortium name="The Broad Institute Genomics Platform"/>
            <consortium name="The Broad Institute Genome Sequencing Center for Infectious Disease"/>
            <person name="Wu L."/>
            <person name="Ma J."/>
        </authorList>
    </citation>
    <scope>NUCLEOTIDE SEQUENCE [LARGE SCALE GENOMIC DNA]</scope>
    <source>
        <strain evidence="4">CGMCC 4.7643</strain>
    </source>
</reference>
<gene>
    <name evidence="3" type="ORF">ACFSYJ_08475</name>
</gene>
<proteinExistence type="predicted"/>
<protein>
    <recommendedName>
        <fullName evidence="5">Lipoprotein</fullName>
    </recommendedName>
</protein>
<dbReference type="PROSITE" id="PS51257">
    <property type="entry name" value="PROKAR_LIPOPROTEIN"/>
    <property type="match status" value="1"/>
</dbReference>
<evidence type="ECO:0000313" key="3">
    <source>
        <dbReference type="EMBL" id="MFD2458632.1"/>
    </source>
</evidence>
<keyword evidence="4" id="KW-1185">Reference proteome</keyword>
<feature type="signal peptide" evidence="2">
    <location>
        <begin position="1"/>
        <end position="24"/>
    </location>
</feature>
<dbReference type="EMBL" id="JBHUKU010000004">
    <property type="protein sequence ID" value="MFD2458632.1"/>
    <property type="molecule type" value="Genomic_DNA"/>
</dbReference>
<feature type="chain" id="PRO_5045969250" description="Lipoprotein" evidence="2">
    <location>
        <begin position="25"/>
        <end position="174"/>
    </location>
</feature>
<dbReference type="RefSeq" id="WP_345387655.1">
    <property type="nucleotide sequence ID" value="NZ_BAABHG010000002.1"/>
</dbReference>
<evidence type="ECO:0000313" key="4">
    <source>
        <dbReference type="Proteomes" id="UP001597419"/>
    </source>
</evidence>
<feature type="compositionally biased region" description="Pro residues" evidence="1">
    <location>
        <begin position="53"/>
        <end position="64"/>
    </location>
</feature>
<evidence type="ECO:0000256" key="1">
    <source>
        <dbReference type="SAM" id="MobiDB-lite"/>
    </source>
</evidence>
<accession>A0ABW5GAR9</accession>
<name>A0ABW5GAR9_9PSEU</name>
<evidence type="ECO:0008006" key="5">
    <source>
        <dbReference type="Google" id="ProtNLM"/>
    </source>
</evidence>
<dbReference type="Proteomes" id="UP001597419">
    <property type="component" value="Unassembled WGS sequence"/>
</dbReference>
<comment type="caution">
    <text evidence="3">The sequence shown here is derived from an EMBL/GenBank/DDBJ whole genome shotgun (WGS) entry which is preliminary data.</text>
</comment>
<evidence type="ECO:0000256" key="2">
    <source>
        <dbReference type="SAM" id="SignalP"/>
    </source>
</evidence>
<keyword evidence="2" id="KW-0732">Signal</keyword>
<sequence length="174" mass="17699">MRNAVKVLGIGAVLVLAAACQGEAPSTLPAKVTDSASPPPSSTAPPSTSATPPMAPPGTLPGAPPGQSRPTQGVPAGDTALPATQVDSSGMGDGYPRPVAAGDGGKTLYVQEEQRGCDQVDARVTEQDDRQVVVLVTVVRAARSQICPDHVREISLPVTLTAPIGPRKVVLRRG</sequence>
<organism evidence="3 4">
    <name type="scientific">Amycolatopsis samaneae</name>
    <dbReference type="NCBI Taxonomy" id="664691"/>
    <lineage>
        <taxon>Bacteria</taxon>
        <taxon>Bacillati</taxon>
        <taxon>Actinomycetota</taxon>
        <taxon>Actinomycetes</taxon>
        <taxon>Pseudonocardiales</taxon>
        <taxon>Pseudonocardiaceae</taxon>
        <taxon>Amycolatopsis</taxon>
    </lineage>
</organism>
<feature type="region of interest" description="Disordered" evidence="1">
    <location>
        <begin position="27"/>
        <end position="104"/>
    </location>
</feature>